<evidence type="ECO:0000256" key="18">
    <source>
        <dbReference type="ARBA" id="ARBA00058802"/>
    </source>
</evidence>
<feature type="transmembrane region" description="Helical" evidence="24">
    <location>
        <begin position="14"/>
        <end position="33"/>
    </location>
</feature>
<comment type="subunit">
    <text evidence="19">Interacts with PDZD11.</text>
</comment>
<evidence type="ECO:0000256" key="2">
    <source>
        <dbReference type="ARBA" id="ARBA00006434"/>
    </source>
</evidence>
<evidence type="ECO:0000256" key="20">
    <source>
        <dbReference type="ARBA" id="ARBA00073170"/>
    </source>
</evidence>
<dbReference type="RefSeq" id="XP_028252909.1">
    <property type="nucleotide sequence ID" value="XM_028397108.1"/>
</dbReference>
<evidence type="ECO:0000256" key="10">
    <source>
        <dbReference type="ARBA" id="ARBA00023136"/>
    </source>
</evidence>
<keyword evidence="25" id="KW-1185">Reference proteome</keyword>
<comment type="catalytic activity">
    <reaction evidence="14">
        <text>iodide(out) + 2 Na(+)(out) = iodide(in) + 2 Na(+)(in)</text>
        <dbReference type="Rhea" id="RHEA:71207"/>
        <dbReference type="ChEBI" id="CHEBI:16382"/>
        <dbReference type="ChEBI" id="CHEBI:29101"/>
    </reaction>
</comment>
<protein>
    <recommendedName>
        <fullName evidence="20">Sodium-dependent multivitamin transporter</fullName>
    </recommendedName>
    <alternativeName>
        <fullName evidence="21">Solute carrier family 5 member 6</fullName>
    </alternativeName>
</protein>
<dbReference type="InterPro" id="IPR018212">
    <property type="entry name" value="Na/solute_symporter_CS"/>
</dbReference>
<evidence type="ECO:0000256" key="4">
    <source>
        <dbReference type="ARBA" id="ARBA00022475"/>
    </source>
</evidence>
<comment type="catalytic activity">
    <reaction evidence="17">
        <text>biotin(out) + 2 Na(+)(out) = biotin(in) + 2 Na(+)(in)</text>
        <dbReference type="Rhea" id="RHEA:73375"/>
        <dbReference type="ChEBI" id="CHEBI:29101"/>
        <dbReference type="ChEBI" id="CHEBI:57586"/>
    </reaction>
</comment>
<evidence type="ECO:0000256" key="9">
    <source>
        <dbReference type="ARBA" id="ARBA00023065"/>
    </source>
</evidence>
<keyword evidence="4" id="KW-1003">Cell membrane</keyword>
<keyword evidence="12" id="KW-0739">Sodium transport</keyword>
<dbReference type="CDD" id="cd11504">
    <property type="entry name" value="SLC5sbd_SMVT"/>
    <property type="match status" value="1"/>
</dbReference>
<feature type="transmembrane region" description="Helical" evidence="24">
    <location>
        <begin position="128"/>
        <end position="149"/>
    </location>
</feature>
<dbReference type="GeneID" id="114428568"/>
<comment type="catalytic activity">
    <reaction evidence="16">
        <text>(R)-lipoate(out) + 2 Na(+)(out) = (R)-lipoate(in) + 2 Na(+)(in)</text>
        <dbReference type="Rhea" id="RHEA:73379"/>
        <dbReference type="ChEBI" id="CHEBI:29101"/>
        <dbReference type="ChEBI" id="CHEBI:83088"/>
    </reaction>
</comment>
<evidence type="ECO:0000256" key="13">
    <source>
        <dbReference type="ARBA" id="ARBA00023267"/>
    </source>
</evidence>
<evidence type="ECO:0000256" key="3">
    <source>
        <dbReference type="ARBA" id="ARBA00022448"/>
    </source>
</evidence>
<dbReference type="RefSeq" id="XP_028252908.1">
    <property type="nucleotide sequence ID" value="XM_028397107.1"/>
</dbReference>
<dbReference type="Proteomes" id="UP000515145">
    <property type="component" value="Chromosome 24"/>
</dbReference>
<feature type="transmembrane region" description="Helical" evidence="24">
    <location>
        <begin position="382"/>
        <end position="402"/>
    </location>
</feature>
<keyword evidence="10 24" id="KW-0472">Membrane</keyword>
<evidence type="ECO:0000256" key="5">
    <source>
        <dbReference type="ARBA" id="ARBA00022692"/>
    </source>
</evidence>
<evidence type="ECO:0000313" key="29">
    <source>
        <dbReference type="RefSeq" id="XP_028252909.1"/>
    </source>
</evidence>
<feature type="transmembrane region" description="Helical" evidence="24">
    <location>
        <begin position="439"/>
        <end position="462"/>
    </location>
</feature>
<evidence type="ECO:0000256" key="19">
    <source>
        <dbReference type="ARBA" id="ARBA00061728"/>
    </source>
</evidence>
<dbReference type="PROSITE" id="PS50283">
    <property type="entry name" value="NA_SOLUT_SYMP_3"/>
    <property type="match status" value="1"/>
</dbReference>
<feature type="region of interest" description="Disordered" evidence="23">
    <location>
        <begin position="599"/>
        <end position="624"/>
    </location>
</feature>
<evidence type="ECO:0000256" key="17">
    <source>
        <dbReference type="ARBA" id="ARBA00052729"/>
    </source>
</evidence>
<evidence type="ECO:0000256" key="14">
    <source>
        <dbReference type="ARBA" id="ARBA00036099"/>
    </source>
</evidence>
<dbReference type="Pfam" id="PF00474">
    <property type="entry name" value="SSF"/>
    <property type="match status" value="1"/>
</dbReference>
<dbReference type="RefSeq" id="XP_028252906.1">
    <property type="nucleotide sequence ID" value="XM_028397105.1"/>
</dbReference>
<dbReference type="PANTHER" id="PTHR42985:SF2">
    <property type="entry name" value="SODIUM-DEPENDENT MULTIVITAMIN TRANSPORTER"/>
    <property type="match status" value="1"/>
</dbReference>
<name>A0A6P7HG09_9TELE</name>
<evidence type="ECO:0000313" key="25">
    <source>
        <dbReference type="Proteomes" id="UP000515145"/>
    </source>
</evidence>
<evidence type="ECO:0000256" key="6">
    <source>
        <dbReference type="ARBA" id="ARBA00022847"/>
    </source>
</evidence>
<evidence type="ECO:0000313" key="27">
    <source>
        <dbReference type="RefSeq" id="XP_028252907.1"/>
    </source>
</evidence>
<comment type="catalytic activity">
    <reaction evidence="15">
        <text>(R)-pantothenate(out) + 2 Na(+)(out) = (R)-pantothenate(in) + 2 Na(+)(in)</text>
        <dbReference type="Rhea" id="RHEA:73371"/>
        <dbReference type="ChEBI" id="CHEBI:29032"/>
        <dbReference type="ChEBI" id="CHEBI:29101"/>
    </reaction>
</comment>
<dbReference type="GO" id="GO:0016324">
    <property type="term" value="C:apical plasma membrane"/>
    <property type="evidence" value="ECO:0007669"/>
    <property type="project" value="UniProtKB-SubCell"/>
</dbReference>
<dbReference type="GO" id="GO:0015887">
    <property type="term" value="P:pantothenate transmembrane transport"/>
    <property type="evidence" value="ECO:0007669"/>
    <property type="project" value="UniProtKB-ARBA"/>
</dbReference>
<evidence type="ECO:0000256" key="7">
    <source>
        <dbReference type="ARBA" id="ARBA00022989"/>
    </source>
</evidence>
<evidence type="ECO:0000313" key="26">
    <source>
        <dbReference type="RefSeq" id="XP_028252906.1"/>
    </source>
</evidence>
<keyword evidence="5 24" id="KW-0812">Transmembrane</keyword>
<dbReference type="GO" id="GO:0090482">
    <property type="term" value="F:vitamin transmembrane transporter activity"/>
    <property type="evidence" value="ECO:0007669"/>
    <property type="project" value="UniProtKB-ARBA"/>
</dbReference>
<feature type="transmembrane region" description="Helical" evidence="24">
    <location>
        <begin position="339"/>
        <end position="362"/>
    </location>
</feature>
<keyword evidence="13" id="KW-0092">Biotin</keyword>
<dbReference type="RefSeq" id="XP_028252907.1">
    <property type="nucleotide sequence ID" value="XM_028397106.1"/>
</dbReference>
<comment type="function">
    <text evidence="18">Sodium-dependent multivitamin transporter that mediates the electrogenic transport of pantothenate, biotin, lipoate and iodide. Functions as a Na(+)-coupled substrate symporter where the stoichiometry of Na(+):substrate is 2:1, creating an electrochemical Na(+) gradient used as driving force for substrate uptake. Required for biotin and pantothenate uptake in the intestine across the brush border membrane. Plays a role in the maintenance of intestinal mucosa integrity, by providing the gut mucosa with biotin. Contributes to the luminal uptake of biotin and pantothenate into the brain across the blood-brain barrier.</text>
</comment>
<dbReference type="InterPro" id="IPR038377">
    <property type="entry name" value="Na/Glc_symporter_sf"/>
</dbReference>
<evidence type="ECO:0000256" key="21">
    <source>
        <dbReference type="ARBA" id="ARBA00078601"/>
    </source>
</evidence>
<comment type="subcellular location">
    <subcellularLocation>
        <location evidence="1">Apical cell membrane</location>
        <topology evidence="1">Multi-pass membrane protein</topology>
    </subcellularLocation>
</comment>
<comment type="similarity">
    <text evidence="2 22">Belongs to the sodium:solute symporter (SSF) (TC 2.A.21) family.</text>
</comment>
<dbReference type="PROSITE" id="PS00456">
    <property type="entry name" value="NA_SOLUT_SYMP_1"/>
    <property type="match status" value="1"/>
</dbReference>
<evidence type="ECO:0000256" key="16">
    <source>
        <dbReference type="ARBA" id="ARBA00050457"/>
    </source>
</evidence>
<evidence type="ECO:0000256" key="24">
    <source>
        <dbReference type="SAM" id="Phobius"/>
    </source>
</evidence>
<evidence type="ECO:0000256" key="1">
    <source>
        <dbReference type="ARBA" id="ARBA00004424"/>
    </source>
</evidence>
<feature type="transmembrane region" description="Helical" evidence="24">
    <location>
        <begin position="511"/>
        <end position="532"/>
    </location>
</feature>
<dbReference type="AlphaFoldDB" id="A0A6P7HG09"/>
<feature type="transmembrane region" description="Helical" evidence="24">
    <location>
        <begin position="408"/>
        <end position="432"/>
    </location>
</feature>
<keyword evidence="9" id="KW-0406">Ion transport</keyword>
<feature type="transmembrane region" description="Helical" evidence="24">
    <location>
        <begin position="239"/>
        <end position="258"/>
    </location>
</feature>
<dbReference type="GO" id="GO:0015075">
    <property type="term" value="F:monoatomic ion transmembrane transporter activity"/>
    <property type="evidence" value="ECO:0007669"/>
    <property type="project" value="UniProtKB-ARBA"/>
</dbReference>
<evidence type="ECO:0000256" key="11">
    <source>
        <dbReference type="ARBA" id="ARBA00023180"/>
    </source>
</evidence>
<dbReference type="PANTHER" id="PTHR42985">
    <property type="entry name" value="SODIUM-COUPLED MONOCARBOXYLATE TRANSPORTER"/>
    <property type="match status" value="1"/>
</dbReference>
<feature type="transmembrane region" description="Helical" evidence="24">
    <location>
        <begin position="193"/>
        <end position="214"/>
    </location>
</feature>
<keyword evidence="11" id="KW-0325">Glycoprotein</keyword>
<sequence>MGEVIQIHFKTADYVIFALLLVASAGIGLFYAFSGGRQRTTQEFLMADRSMSCLPVSLSLLATFQSAVAILGAPSEVYTFGTQYWFLGCSYFLGLLIPAHVFIPVFYRLRLSSAYEYLELRFNKTVRICGTVTFIFQMVIYMGVVLYAPALALNAVTGFDLWGAVFAMGLVCTLYTALGGLKAVIWTDVFQTVVMFVGQLAVIVVGASQAGGIAEVWRKAVNGSRIATLDLNPDPLERHTFWTLGVGGVFLMLALYGVNQAQVQRYLSSRTEKEAVMSCYVVFPCQQIVLCLGCLMGLVMFARYGEDSPLDKGYVKTNDQMVLYFVMDVFRDLPGLPGLFVACLFSGALSTISSAFNSLATVTMEDLIKPHFPNMTEAKATLLSKGLALVYGLVCLGMAYVASIMGSVLQAAFSIFGMVGGPLLGLFCLGMFFPWANPIGAVIGLAAGLAMAFWIGIGSFVMRMSASTPAPLLNATTLPPFDNMTATVITSLISTAKPRPAGVEALYSLSYMWYSAHNSTTVVVVGLLVSLLTGPMKEKDLRPGTVYPVLGTLLFFLPKRYREKLCCITPLGQKPKEIHSQPYQMAKKDSNGAAFCKEEAVAEETESDRAHTEEEDLETRATLPSCQLTAHTVQETAL</sequence>
<dbReference type="NCBIfam" id="TIGR00813">
    <property type="entry name" value="sss"/>
    <property type="match status" value="1"/>
</dbReference>
<feature type="transmembrane region" description="Helical" evidence="24">
    <location>
        <begin position="161"/>
        <end position="181"/>
    </location>
</feature>
<feature type="transmembrane region" description="Helical" evidence="24">
    <location>
        <begin position="84"/>
        <end position="107"/>
    </location>
</feature>
<reference evidence="26 27" key="1">
    <citation type="submission" date="2025-04" db="UniProtKB">
        <authorList>
            <consortium name="RefSeq"/>
        </authorList>
    </citation>
    <scope>IDENTIFICATION</scope>
</reference>
<evidence type="ECO:0000256" key="8">
    <source>
        <dbReference type="ARBA" id="ARBA00023053"/>
    </source>
</evidence>
<evidence type="ECO:0000256" key="22">
    <source>
        <dbReference type="RuleBase" id="RU362091"/>
    </source>
</evidence>
<feature type="transmembrane region" description="Helical" evidence="24">
    <location>
        <begin position="279"/>
        <end position="302"/>
    </location>
</feature>
<evidence type="ECO:0000256" key="23">
    <source>
        <dbReference type="SAM" id="MobiDB-lite"/>
    </source>
</evidence>
<keyword evidence="8" id="KW-0915">Sodium</keyword>
<dbReference type="GO" id="GO:0015293">
    <property type="term" value="F:symporter activity"/>
    <property type="evidence" value="ECO:0007669"/>
    <property type="project" value="UniProtKB-KW"/>
</dbReference>
<dbReference type="OrthoDB" id="6132759at2759"/>
<evidence type="ECO:0000256" key="12">
    <source>
        <dbReference type="ARBA" id="ARBA00023201"/>
    </source>
</evidence>
<dbReference type="GO" id="GO:0006814">
    <property type="term" value="P:sodium ion transport"/>
    <property type="evidence" value="ECO:0007669"/>
    <property type="project" value="UniProtKB-KW"/>
</dbReference>
<dbReference type="FunFam" id="1.20.1730.10:FF:000011">
    <property type="entry name" value="sodium-dependent multivitamin transporter isoform X1"/>
    <property type="match status" value="1"/>
</dbReference>
<feature type="transmembrane region" description="Helical" evidence="24">
    <location>
        <begin position="53"/>
        <end position="72"/>
    </location>
</feature>
<dbReference type="InterPro" id="IPR001734">
    <property type="entry name" value="Na/solute_symporter"/>
</dbReference>
<evidence type="ECO:0000313" key="28">
    <source>
        <dbReference type="RefSeq" id="XP_028252908.1"/>
    </source>
</evidence>
<keyword evidence="3" id="KW-0813">Transport</keyword>
<organism evidence="25 28">
    <name type="scientific">Parambassis ranga</name>
    <name type="common">Indian glassy fish</name>
    <dbReference type="NCBI Taxonomy" id="210632"/>
    <lineage>
        <taxon>Eukaryota</taxon>
        <taxon>Metazoa</taxon>
        <taxon>Chordata</taxon>
        <taxon>Craniata</taxon>
        <taxon>Vertebrata</taxon>
        <taxon>Euteleostomi</taxon>
        <taxon>Actinopterygii</taxon>
        <taxon>Neopterygii</taxon>
        <taxon>Teleostei</taxon>
        <taxon>Neoteleostei</taxon>
        <taxon>Acanthomorphata</taxon>
        <taxon>Ovalentaria</taxon>
        <taxon>Ambassidae</taxon>
        <taxon>Parambassis</taxon>
    </lineage>
</organism>
<evidence type="ECO:0000256" key="15">
    <source>
        <dbReference type="ARBA" id="ARBA00050243"/>
    </source>
</evidence>
<dbReference type="InterPro" id="IPR051163">
    <property type="entry name" value="Sodium:Solute_Symporter_SSF"/>
</dbReference>
<keyword evidence="6" id="KW-0769">Symport</keyword>
<accession>A0A6P7HG09</accession>
<gene>
    <name evidence="26 27 28 29" type="primary">LOC114428568</name>
</gene>
<dbReference type="Gene3D" id="1.20.1730.10">
    <property type="entry name" value="Sodium/glucose cotransporter"/>
    <property type="match status" value="1"/>
</dbReference>
<dbReference type="GO" id="GO:0098660">
    <property type="term" value="P:inorganic ion transmembrane transport"/>
    <property type="evidence" value="ECO:0007669"/>
    <property type="project" value="UniProtKB-ARBA"/>
</dbReference>
<keyword evidence="7 24" id="KW-1133">Transmembrane helix</keyword>
<dbReference type="CTD" id="563356"/>
<proteinExistence type="inferred from homology"/>